<dbReference type="SMART" id="SM00448">
    <property type="entry name" value="REC"/>
    <property type="match status" value="1"/>
</dbReference>
<feature type="domain" description="HTH luxR-type" evidence="4">
    <location>
        <begin position="143"/>
        <end position="208"/>
    </location>
</feature>
<organism evidence="6 7">
    <name type="scientific">Methylobacterium jeotgali</name>
    <dbReference type="NCBI Taxonomy" id="381630"/>
    <lineage>
        <taxon>Bacteria</taxon>
        <taxon>Pseudomonadati</taxon>
        <taxon>Pseudomonadota</taxon>
        <taxon>Alphaproteobacteria</taxon>
        <taxon>Hyphomicrobiales</taxon>
        <taxon>Methylobacteriaceae</taxon>
        <taxon>Methylobacterium</taxon>
    </lineage>
</organism>
<dbReference type="CDD" id="cd06170">
    <property type="entry name" value="LuxR_C_like"/>
    <property type="match status" value="1"/>
</dbReference>
<dbReference type="CDD" id="cd17535">
    <property type="entry name" value="REC_NarL-like"/>
    <property type="match status" value="1"/>
</dbReference>
<dbReference type="PANTHER" id="PTHR45566">
    <property type="entry name" value="HTH-TYPE TRANSCRIPTIONAL REGULATOR YHJB-RELATED"/>
    <property type="match status" value="1"/>
</dbReference>
<feature type="modified residue" description="4-aspartylphosphate" evidence="3">
    <location>
        <position position="54"/>
    </location>
</feature>
<gene>
    <name evidence="6" type="primary">uvrY</name>
    <name evidence="6" type="ORF">AOPFMNJM_4060</name>
</gene>
<dbReference type="Proteomes" id="UP001055102">
    <property type="component" value="Unassembled WGS sequence"/>
</dbReference>
<sequence>MRVVVADDHWIVRETLRQVLRGVQGDIEVIEAETFTEVETHLRARDDIGLLLIDLVMPGIRGDGEIEHLRRRHPDVPIVVISVHEDRERIMRAIQLGAVGYIPKSAKPEEIVTALSLVLSGQVSFPRRILEGGPMPPAAGEAPAAEKTALTRREVEVVALLGGGRSIARIAGDLGLSPHTVRVHVTRIMKKLGVEDRSALMHYAVTQLRDGRVRAPDGEVR</sequence>
<dbReference type="Pfam" id="PF00196">
    <property type="entry name" value="GerE"/>
    <property type="match status" value="1"/>
</dbReference>
<dbReference type="InterPro" id="IPR058245">
    <property type="entry name" value="NreC/VraR/RcsB-like_REC"/>
</dbReference>
<dbReference type="SMART" id="SM00421">
    <property type="entry name" value="HTH_LUXR"/>
    <property type="match status" value="1"/>
</dbReference>
<dbReference type="InterPro" id="IPR000792">
    <property type="entry name" value="Tscrpt_reg_LuxR_C"/>
</dbReference>
<evidence type="ECO:0000259" key="4">
    <source>
        <dbReference type="PROSITE" id="PS50043"/>
    </source>
</evidence>
<keyword evidence="7" id="KW-1185">Reference proteome</keyword>
<comment type="caution">
    <text evidence="6">The sequence shown here is derived from an EMBL/GenBank/DDBJ whole genome shotgun (WGS) entry which is preliminary data.</text>
</comment>
<keyword evidence="1 3" id="KW-0597">Phosphoprotein</keyword>
<dbReference type="InterPro" id="IPR051015">
    <property type="entry name" value="EvgA-like"/>
</dbReference>
<dbReference type="PROSITE" id="PS50043">
    <property type="entry name" value="HTH_LUXR_2"/>
    <property type="match status" value="1"/>
</dbReference>
<dbReference type="RefSeq" id="WP_238278655.1">
    <property type="nucleotide sequence ID" value="NZ_BPQR01000085.1"/>
</dbReference>
<name>A0ABQ4SZS1_9HYPH</name>
<dbReference type="EMBL" id="BPQR01000085">
    <property type="protein sequence ID" value="GJE08715.1"/>
    <property type="molecule type" value="Genomic_DNA"/>
</dbReference>
<evidence type="ECO:0000313" key="6">
    <source>
        <dbReference type="EMBL" id="GJE08715.1"/>
    </source>
</evidence>
<evidence type="ECO:0000256" key="1">
    <source>
        <dbReference type="ARBA" id="ARBA00022553"/>
    </source>
</evidence>
<dbReference type="InterPro" id="IPR016032">
    <property type="entry name" value="Sig_transdc_resp-reg_C-effctor"/>
</dbReference>
<accession>A0ABQ4SZS1</accession>
<reference evidence="6" key="1">
    <citation type="journal article" date="2021" name="Front. Microbiol.">
        <title>Comprehensive Comparative Genomics and Phenotyping of Methylobacterium Species.</title>
        <authorList>
            <person name="Alessa O."/>
            <person name="Ogura Y."/>
            <person name="Fujitani Y."/>
            <person name="Takami H."/>
            <person name="Hayashi T."/>
            <person name="Sahin N."/>
            <person name="Tani A."/>
        </authorList>
    </citation>
    <scope>NUCLEOTIDE SEQUENCE</scope>
    <source>
        <strain evidence="6">LMG 23639</strain>
    </source>
</reference>
<evidence type="ECO:0000259" key="5">
    <source>
        <dbReference type="PROSITE" id="PS50110"/>
    </source>
</evidence>
<dbReference type="SUPFAM" id="SSF52172">
    <property type="entry name" value="CheY-like"/>
    <property type="match status" value="1"/>
</dbReference>
<keyword evidence="2" id="KW-0238">DNA-binding</keyword>
<proteinExistence type="predicted"/>
<evidence type="ECO:0000256" key="2">
    <source>
        <dbReference type="ARBA" id="ARBA00023125"/>
    </source>
</evidence>
<dbReference type="PROSITE" id="PS50110">
    <property type="entry name" value="RESPONSE_REGULATORY"/>
    <property type="match status" value="1"/>
</dbReference>
<dbReference type="PRINTS" id="PR00038">
    <property type="entry name" value="HTHLUXR"/>
</dbReference>
<dbReference type="InterPro" id="IPR011006">
    <property type="entry name" value="CheY-like_superfamily"/>
</dbReference>
<dbReference type="Gene3D" id="3.40.50.2300">
    <property type="match status" value="1"/>
</dbReference>
<evidence type="ECO:0000256" key="3">
    <source>
        <dbReference type="PROSITE-ProRule" id="PRU00169"/>
    </source>
</evidence>
<evidence type="ECO:0000313" key="7">
    <source>
        <dbReference type="Proteomes" id="UP001055102"/>
    </source>
</evidence>
<dbReference type="SUPFAM" id="SSF46894">
    <property type="entry name" value="C-terminal effector domain of the bipartite response regulators"/>
    <property type="match status" value="1"/>
</dbReference>
<dbReference type="Pfam" id="PF00072">
    <property type="entry name" value="Response_reg"/>
    <property type="match status" value="1"/>
</dbReference>
<protein>
    <submittedName>
        <fullName evidence="6">Response regulator UvrY</fullName>
    </submittedName>
</protein>
<dbReference type="InterPro" id="IPR001789">
    <property type="entry name" value="Sig_transdc_resp-reg_receiver"/>
</dbReference>
<reference evidence="6" key="2">
    <citation type="submission" date="2021-08" db="EMBL/GenBank/DDBJ databases">
        <authorList>
            <person name="Tani A."/>
            <person name="Ola A."/>
            <person name="Ogura Y."/>
            <person name="Katsura K."/>
            <person name="Hayashi T."/>
        </authorList>
    </citation>
    <scope>NUCLEOTIDE SEQUENCE</scope>
    <source>
        <strain evidence="6">LMG 23639</strain>
    </source>
</reference>
<dbReference type="PANTHER" id="PTHR45566:SF1">
    <property type="entry name" value="HTH-TYPE TRANSCRIPTIONAL REGULATOR YHJB-RELATED"/>
    <property type="match status" value="1"/>
</dbReference>
<feature type="domain" description="Response regulatory" evidence="5">
    <location>
        <begin position="2"/>
        <end position="119"/>
    </location>
</feature>